<feature type="transmembrane region" description="Helical" evidence="1">
    <location>
        <begin position="26"/>
        <end position="46"/>
    </location>
</feature>
<gene>
    <name evidence="2" type="ORF">BDV37DRAFT_289194</name>
</gene>
<protein>
    <submittedName>
        <fullName evidence="2">Uncharacterized protein</fullName>
    </submittedName>
</protein>
<dbReference type="AlphaFoldDB" id="A0A5N7CUA3"/>
<dbReference type="EMBL" id="ML736882">
    <property type="protein sequence ID" value="KAE8397704.1"/>
    <property type="molecule type" value="Genomic_DNA"/>
</dbReference>
<dbReference type="GeneID" id="43673099"/>
<keyword evidence="1" id="KW-0472">Membrane</keyword>
<dbReference type="OrthoDB" id="2590398at2759"/>
<reference evidence="2 3" key="1">
    <citation type="submission" date="2019-04" db="EMBL/GenBank/DDBJ databases">
        <authorList>
            <consortium name="DOE Joint Genome Institute"/>
            <person name="Mondo S."/>
            <person name="Kjaerbolling I."/>
            <person name="Vesth T."/>
            <person name="Frisvad J.C."/>
            <person name="Nybo J.L."/>
            <person name="Theobald S."/>
            <person name="Kildgaard S."/>
            <person name="Isbrandt T."/>
            <person name="Kuo A."/>
            <person name="Sato A."/>
            <person name="Lyhne E.K."/>
            <person name="Kogle M.E."/>
            <person name="Wiebenga A."/>
            <person name="Kun R.S."/>
            <person name="Lubbers R.J."/>
            <person name="Makela M.R."/>
            <person name="Barry K."/>
            <person name="Chovatia M."/>
            <person name="Clum A."/>
            <person name="Daum C."/>
            <person name="Haridas S."/>
            <person name="He G."/>
            <person name="LaButti K."/>
            <person name="Lipzen A."/>
            <person name="Riley R."/>
            <person name="Salamov A."/>
            <person name="Simmons B.A."/>
            <person name="Magnuson J.K."/>
            <person name="Henrissat B."/>
            <person name="Mortensen U.H."/>
            <person name="Larsen T.O."/>
            <person name="Devries R.P."/>
            <person name="Grigoriev I.V."/>
            <person name="Machida M."/>
            <person name="Baker S.E."/>
            <person name="Andersen M.R."/>
            <person name="Cantor M.N."/>
            <person name="Hua S.X."/>
        </authorList>
    </citation>
    <scope>NUCLEOTIDE SEQUENCE [LARGE SCALE GENOMIC DNA]</scope>
    <source>
        <strain evidence="2 3">CBS 119388</strain>
    </source>
</reference>
<dbReference type="Proteomes" id="UP000325579">
    <property type="component" value="Unassembled WGS sequence"/>
</dbReference>
<evidence type="ECO:0000256" key="1">
    <source>
        <dbReference type="SAM" id="Phobius"/>
    </source>
</evidence>
<keyword evidence="1" id="KW-0812">Transmembrane</keyword>
<accession>A0A5N7CUA3</accession>
<keyword evidence="3" id="KW-1185">Reference proteome</keyword>
<sequence>MQLYETALYMLAPFVIPTSLVVEPGFTMLLMIALWGLYLLNAMVFNEMHLKRKGERVGQWVVAIYYMPYKLVIGITNVTSCSWLTVKYARYFARRHPRLTEDTKAVRMVLRLEELSEAGDRGGDPRAAANLGRSMTVQSVGYRTMTGGMIKFPGLVTAHELGP</sequence>
<evidence type="ECO:0000313" key="3">
    <source>
        <dbReference type="Proteomes" id="UP000325579"/>
    </source>
</evidence>
<name>A0A5N7CUA3_9EURO</name>
<evidence type="ECO:0000313" key="2">
    <source>
        <dbReference type="EMBL" id="KAE8397704.1"/>
    </source>
</evidence>
<keyword evidence="1" id="KW-1133">Transmembrane helix</keyword>
<proteinExistence type="predicted"/>
<dbReference type="RefSeq" id="XP_031935023.1">
    <property type="nucleotide sequence ID" value="XM_032088408.1"/>
</dbReference>
<organism evidence="2 3">
    <name type="scientific">Aspergillus pseudonomiae</name>
    <dbReference type="NCBI Taxonomy" id="1506151"/>
    <lineage>
        <taxon>Eukaryota</taxon>
        <taxon>Fungi</taxon>
        <taxon>Dikarya</taxon>
        <taxon>Ascomycota</taxon>
        <taxon>Pezizomycotina</taxon>
        <taxon>Eurotiomycetes</taxon>
        <taxon>Eurotiomycetidae</taxon>
        <taxon>Eurotiales</taxon>
        <taxon>Aspergillaceae</taxon>
        <taxon>Aspergillus</taxon>
        <taxon>Aspergillus subgen. Circumdati</taxon>
    </lineage>
</organism>